<dbReference type="EMBL" id="FTOA01000005">
    <property type="protein sequence ID" value="SIT01070.1"/>
    <property type="molecule type" value="Genomic_DNA"/>
</dbReference>
<evidence type="ECO:0000256" key="1">
    <source>
        <dbReference type="ARBA" id="ARBA00023231"/>
    </source>
</evidence>
<dbReference type="NCBIfam" id="NF033689">
    <property type="entry name" value="N2Fix_CO_CowN"/>
    <property type="match status" value="1"/>
</dbReference>
<keyword evidence="1 2" id="KW-0535">Nitrogen fixation</keyword>
<dbReference type="AlphaFoldDB" id="A0A1N7NRZ4"/>
<dbReference type="HAMAP" id="MF_02117">
    <property type="entry name" value="CowN"/>
    <property type="match status" value="1"/>
</dbReference>
<dbReference type="STRING" id="80876.SAMN05421779_105329"/>
<sequence length="105" mass="12042">MSEETLLNLDGLDRYVTFKGIDCMGLADAVLKRTTALIDDPTKSNEFWERFKVKMSAAYDPNSPLGTPDPLYLVCSHTYYLYDLFEEWDDELGEKLVRAIEDTCC</sequence>
<dbReference type="GO" id="GO:0009399">
    <property type="term" value="P:nitrogen fixation"/>
    <property type="evidence" value="ECO:0007669"/>
    <property type="project" value="UniProtKB-UniRule"/>
</dbReference>
<gene>
    <name evidence="2" type="primary">cowN</name>
    <name evidence="3" type="ORF">SAMN05421779_105329</name>
</gene>
<accession>A0A1N7NRZ4</accession>
<dbReference type="Proteomes" id="UP000185678">
    <property type="component" value="Unassembled WGS sequence"/>
</dbReference>
<proteinExistence type="inferred from homology"/>
<dbReference type="OrthoDB" id="7689335at2"/>
<keyword evidence="4" id="KW-1185">Reference proteome</keyword>
<comment type="similarity">
    <text evidence="2">Belongs to the CowN family.</text>
</comment>
<organism evidence="3 4">
    <name type="scientific">Insolitispirillum peregrinum</name>
    <dbReference type="NCBI Taxonomy" id="80876"/>
    <lineage>
        <taxon>Bacteria</taxon>
        <taxon>Pseudomonadati</taxon>
        <taxon>Pseudomonadota</taxon>
        <taxon>Alphaproteobacteria</taxon>
        <taxon>Rhodospirillales</taxon>
        <taxon>Novispirillaceae</taxon>
        <taxon>Insolitispirillum</taxon>
    </lineage>
</organism>
<evidence type="ECO:0000313" key="3">
    <source>
        <dbReference type="EMBL" id="SIT01070.1"/>
    </source>
</evidence>
<comment type="function">
    <text evidence="2">Is required to sustain N(2)-dependent growth in the presence of low levels of carbon monoxide (CO). Probably acts by protecting the N(2) fixation ability of the nitrogenase complex, which is inactivated in the presence of CO.</text>
</comment>
<name>A0A1N7NRZ4_9PROT</name>
<reference evidence="3 4" key="1">
    <citation type="submission" date="2017-01" db="EMBL/GenBank/DDBJ databases">
        <authorList>
            <person name="Mah S.A."/>
            <person name="Swanson W.J."/>
            <person name="Moy G.W."/>
            <person name="Vacquier V.D."/>
        </authorList>
    </citation>
    <scope>NUCLEOTIDE SEQUENCE [LARGE SCALE GENOMIC DNA]</scope>
    <source>
        <strain evidence="3 4">DSM 11589</strain>
    </source>
</reference>
<dbReference type="Pfam" id="PF20543">
    <property type="entry name" value="CowN"/>
    <property type="match status" value="1"/>
</dbReference>
<dbReference type="RefSeq" id="WP_076401226.1">
    <property type="nucleotide sequence ID" value="NZ_FTOA01000005.1"/>
</dbReference>
<dbReference type="InterPro" id="IPR024899">
    <property type="entry name" value="CowN"/>
</dbReference>
<evidence type="ECO:0000313" key="4">
    <source>
        <dbReference type="Proteomes" id="UP000185678"/>
    </source>
</evidence>
<evidence type="ECO:0000256" key="2">
    <source>
        <dbReference type="HAMAP-Rule" id="MF_02117"/>
    </source>
</evidence>
<protein>
    <recommendedName>
        <fullName evidence="2">N(2)-fixation sustaining protein CowN</fullName>
    </recommendedName>
    <alternativeName>
        <fullName evidence="2">CO weal-nitrogenase</fullName>
    </alternativeName>
</protein>